<evidence type="ECO:0000313" key="2">
    <source>
        <dbReference type="Proteomes" id="UP000198982"/>
    </source>
</evidence>
<dbReference type="EMBL" id="FNTJ01000001">
    <property type="protein sequence ID" value="SEB53482.1"/>
    <property type="molecule type" value="Genomic_DNA"/>
</dbReference>
<keyword evidence="2" id="KW-1185">Reference proteome</keyword>
<dbReference type="RefSeq" id="WP_092310658.1">
    <property type="nucleotide sequence ID" value="NZ_FNTJ01000001.1"/>
</dbReference>
<gene>
    <name evidence="1" type="ORF">SAMN05216178_1043</name>
</gene>
<reference evidence="2" key="1">
    <citation type="submission" date="2016-10" db="EMBL/GenBank/DDBJ databases">
        <authorList>
            <person name="Varghese N."/>
            <person name="Submissions S."/>
        </authorList>
    </citation>
    <scope>NUCLEOTIDE SEQUENCE [LARGE SCALE GENOMIC DNA]</scope>
    <source>
        <strain evidence="2">DSM 9751</strain>
    </source>
</reference>
<sequence>MKPPVCDLCHNDFSSEMCHAGTGGGMVQFADYRPLGQGCAGHPHGYEWFCDEHLASARALASLSYSDARAALTRQYAPLADYPPLASSDPALWITEVGPNPAKIFALIRQAMGLSPNVARNLLTGLPFKVIQAWPQQFRVWQEALIQAGAQVEVRYPSSKSAWAEQADADND</sequence>
<protein>
    <recommendedName>
        <fullName evidence="3">Ribosomal protein L7/L12 C-terminal domain-containing protein</fullName>
    </recommendedName>
</protein>
<evidence type="ECO:0000313" key="1">
    <source>
        <dbReference type="EMBL" id="SEB53482.1"/>
    </source>
</evidence>
<dbReference type="AlphaFoldDB" id="A0A1H4K6F8"/>
<name>A0A1H4K6F8_9PSED</name>
<accession>A0A1H4K6F8</accession>
<proteinExistence type="predicted"/>
<organism evidence="1 2">
    <name type="scientific">Pseudomonas saponiphila</name>
    <dbReference type="NCBI Taxonomy" id="556534"/>
    <lineage>
        <taxon>Bacteria</taxon>
        <taxon>Pseudomonadati</taxon>
        <taxon>Pseudomonadota</taxon>
        <taxon>Gammaproteobacteria</taxon>
        <taxon>Pseudomonadales</taxon>
        <taxon>Pseudomonadaceae</taxon>
        <taxon>Pseudomonas</taxon>
    </lineage>
</organism>
<evidence type="ECO:0008006" key="3">
    <source>
        <dbReference type="Google" id="ProtNLM"/>
    </source>
</evidence>
<dbReference type="Proteomes" id="UP000198982">
    <property type="component" value="Unassembled WGS sequence"/>
</dbReference>